<accession>A0A242NWE6</accession>
<evidence type="ECO:0008006" key="3">
    <source>
        <dbReference type="Google" id="ProtNLM"/>
    </source>
</evidence>
<name>A0A242NWE6_9GAMM</name>
<dbReference type="RefSeq" id="WP_086320165.1">
    <property type="nucleotide sequence ID" value="NZ_NASD01000020.1"/>
</dbReference>
<proteinExistence type="predicted"/>
<gene>
    <name evidence="1" type="ORF">B6D06_03020</name>
</gene>
<evidence type="ECO:0000313" key="2">
    <source>
        <dbReference type="Proteomes" id="UP000194968"/>
    </source>
</evidence>
<sequence length="61" mass="6778">MNSNEINEILKKHKILLTSNGMNGCQIELDADLSYSKIVGADLSHADLKRALVIRKPEVQT</sequence>
<dbReference type="AlphaFoldDB" id="A0A242NWE6"/>
<evidence type="ECO:0000313" key="1">
    <source>
        <dbReference type="EMBL" id="OTQ51194.1"/>
    </source>
</evidence>
<dbReference type="OrthoDB" id="6506910at2"/>
<comment type="caution">
    <text evidence="1">The sequence shown here is derived from an EMBL/GenBank/DDBJ whole genome shotgun (WGS) entry which is preliminary data.</text>
</comment>
<reference evidence="1 2" key="1">
    <citation type="submission" date="2017-03" db="EMBL/GenBank/DDBJ databases">
        <title>Comparative genomics of honeybee gut symbionts reveal geographically distinct and subgroup specific antibiotic resistance.</title>
        <authorList>
            <person name="Ludvigsen J."/>
            <person name="Porcellato D."/>
            <person name="Labee-Lund T.M."/>
            <person name="Amdam G.V."/>
            <person name="Rudi K."/>
        </authorList>
    </citation>
    <scope>NUCLEOTIDE SEQUENCE [LARGE SCALE GENOMIC DNA]</scope>
    <source>
        <strain evidence="1 2">A-4-12</strain>
    </source>
</reference>
<protein>
    <recommendedName>
        <fullName evidence="3">Pentapeptide repeat-containing protein</fullName>
    </recommendedName>
</protein>
<dbReference type="EMBL" id="NASK01000080">
    <property type="protein sequence ID" value="OTQ51194.1"/>
    <property type="molecule type" value="Genomic_DNA"/>
</dbReference>
<organism evidence="1 2">
    <name type="scientific">Gilliamella apis</name>
    <dbReference type="NCBI Taxonomy" id="1970738"/>
    <lineage>
        <taxon>Bacteria</taxon>
        <taxon>Pseudomonadati</taxon>
        <taxon>Pseudomonadota</taxon>
        <taxon>Gammaproteobacteria</taxon>
        <taxon>Orbales</taxon>
        <taxon>Orbaceae</taxon>
        <taxon>Gilliamella</taxon>
    </lineage>
</organism>
<dbReference type="Proteomes" id="UP000194968">
    <property type="component" value="Unassembled WGS sequence"/>
</dbReference>